<keyword evidence="1" id="KW-0472">Membrane</keyword>
<dbReference type="Proteomes" id="UP000712600">
    <property type="component" value="Unassembled WGS sequence"/>
</dbReference>
<comment type="caution">
    <text evidence="2">The sequence shown here is derived from an EMBL/GenBank/DDBJ whole genome shotgun (WGS) entry which is preliminary data.</text>
</comment>
<evidence type="ECO:0000313" key="3">
    <source>
        <dbReference type="Proteomes" id="UP000712600"/>
    </source>
</evidence>
<accession>A0A8S9PN33</accession>
<evidence type="ECO:0000256" key="1">
    <source>
        <dbReference type="SAM" id="Phobius"/>
    </source>
</evidence>
<sequence>MEIKSRELMVAGCRLWLPVVNLFGRFTSDSIFAASDLAFLALFILLSGPVSPLPRTTLALGDVVVVCLIFLLGIVDGRGKCLAVQNVLWHKVISFVEIIGNQLSGDVKGNLGIRGNEENLTFPRTNVDG</sequence>
<reference evidence="2" key="1">
    <citation type="submission" date="2019-12" db="EMBL/GenBank/DDBJ databases">
        <title>Genome sequencing and annotation of Brassica cretica.</title>
        <authorList>
            <person name="Studholme D.J."/>
            <person name="Sarris P."/>
        </authorList>
    </citation>
    <scope>NUCLEOTIDE SEQUENCE</scope>
    <source>
        <strain evidence="2">PFS-109/04</strain>
        <tissue evidence="2">Leaf</tissue>
    </source>
</reference>
<dbReference type="AlphaFoldDB" id="A0A8S9PN33"/>
<keyword evidence="1" id="KW-0812">Transmembrane</keyword>
<keyword evidence="1" id="KW-1133">Transmembrane helix</keyword>
<feature type="transmembrane region" description="Helical" evidence="1">
    <location>
        <begin position="56"/>
        <end position="75"/>
    </location>
</feature>
<feature type="transmembrane region" description="Helical" evidence="1">
    <location>
        <begin position="31"/>
        <end position="50"/>
    </location>
</feature>
<name>A0A8S9PN33_BRACR</name>
<gene>
    <name evidence="2" type="ORF">F2Q69_00050247</name>
</gene>
<dbReference type="EMBL" id="QGKX02001347">
    <property type="protein sequence ID" value="KAF3522718.1"/>
    <property type="molecule type" value="Genomic_DNA"/>
</dbReference>
<organism evidence="2 3">
    <name type="scientific">Brassica cretica</name>
    <name type="common">Mustard</name>
    <dbReference type="NCBI Taxonomy" id="69181"/>
    <lineage>
        <taxon>Eukaryota</taxon>
        <taxon>Viridiplantae</taxon>
        <taxon>Streptophyta</taxon>
        <taxon>Embryophyta</taxon>
        <taxon>Tracheophyta</taxon>
        <taxon>Spermatophyta</taxon>
        <taxon>Magnoliopsida</taxon>
        <taxon>eudicotyledons</taxon>
        <taxon>Gunneridae</taxon>
        <taxon>Pentapetalae</taxon>
        <taxon>rosids</taxon>
        <taxon>malvids</taxon>
        <taxon>Brassicales</taxon>
        <taxon>Brassicaceae</taxon>
        <taxon>Brassiceae</taxon>
        <taxon>Brassica</taxon>
    </lineage>
</organism>
<proteinExistence type="predicted"/>
<evidence type="ECO:0000313" key="2">
    <source>
        <dbReference type="EMBL" id="KAF3522718.1"/>
    </source>
</evidence>
<protein>
    <submittedName>
        <fullName evidence="2">Uncharacterized protein</fullName>
    </submittedName>
</protein>